<comment type="similarity">
    <text evidence="1 7">Belongs to the peptidase M3 family.</text>
</comment>
<dbReference type="Proteomes" id="UP001499938">
    <property type="component" value="Unassembled WGS sequence"/>
</dbReference>
<evidence type="ECO:0000313" key="10">
    <source>
        <dbReference type="Proteomes" id="UP001499938"/>
    </source>
</evidence>
<dbReference type="EMBL" id="BAAAPO010000062">
    <property type="protein sequence ID" value="GAA1808920.1"/>
    <property type="molecule type" value="Genomic_DNA"/>
</dbReference>
<dbReference type="PANTHER" id="PTHR11804">
    <property type="entry name" value="PROTEASE M3 THIMET OLIGOPEPTIDASE-RELATED"/>
    <property type="match status" value="1"/>
</dbReference>
<evidence type="ECO:0000256" key="4">
    <source>
        <dbReference type="ARBA" id="ARBA00022801"/>
    </source>
</evidence>
<dbReference type="Gene3D" id="3.40.390.10">
    <property type="entry name" value="Collagenase (Catalytic Domain)"/>
    <property type="match status" value="1"/>
</dbReference>
<evidence type="ECO:0000259" key="8">
    <source>
        <dbReference type="Pfam" id="PF01432"/>
    </source>
</evidence>
<feature type="domain" description="Peptidase M3A/M3B catalytic" evidence="8">
    <location>
        <begin position="211"/>
        <end position="632"/>
    </location>
</feature>
<dbReference type="Gene3D" id="1.10.1370.10">
    <property type="entry name" value="Neurolysin, domain 3"/>
    <property type="match status" value="1"/>
</dbReference>
<keyword evidence="6 7" id="KW-0482">Metalloprotease</keyword>
<comment type="cofactor">
    <cofactor evidence="7">
        <name>Zn(2+)</name>
        <dbReference type="ChEBI" id="CHEBI:29105"/>
    </cofactor>
    <text evidence="7">Binds 1 zinc ion.</text>
</comment>
<sequence>MPLAPLTLPATDAAWLAFLDQRLTAALTRAQDVVTDLKDGASRSALDALQAWNSGDIGLGEAGGMASLFAEVHPDPDVRERCERASQEVSKFLTARALDRPLYDVLSALDPAGLDGDARRLLERTLRDFRRSGVDQDEATRERITAIQERLTVLGQEFGRHIRDDVRTIRVTADRLDGLPADYIAAHPADADGLVTITTDYPDLIPFTTFATDAAARRELHTAFLNRGWPANDAILHEILDLRHEFAGLLGYADWPDFDAEVKMIGRGAAIGEFIDRIAALAEAPGKRDIGILLARAQQDDPTKTALTAADSGFYAERVRREQYDVDAQEVRRYFAFPKVRAGLLDVTAWLFGITYVEQPEVPVWHEEVTAYDVHRDGAIIGRIYLDLHPREGKYKHAAQFSITSGVDGEVLPEGALVCNFPTGLMEHSDVVTLFHEFGHLVHHILGGQQRWVRFSGVATEWDFVEAPSQMLEEWAWDGAVLASFATDEDGQPIPADLVAKMVRAHEFGKGQKARTQMFYAAVSYGLHKERPADHTAFVADLQGRYDLLARLPDTHFQAAFGHLDGYGSGYYTYMWSLVIAKDLFGAFDPADLFAPDAAGRYRDQVLAPGGSADAADLVAEFLGRPYSCDAFGEWLSS</sequence>
<keyword evidence="2 7" id="KW-0645">Protease</keyword>
<organism evidence="9 10">
    <name type="scientific">Nostocoides veronense</name>
    <dbReference type="NCBI Taxonomy" id="330836"/>
    <lineage>
        <taxon>Bacteria</taxon>
        <taxon>Bacillati</taxon>
        <taxon>Actinomycetota</taxon>
        <taxon>Actinomycetes</taxon>
        <taxon>Micrococcales</taxon>
        <taxon>Intrasporangiaceae</taxon>
        <taxon>Nostocoides</taxon>
    </lineage>
</organism>
<name>A0ABP4YB88_9MICO</name>
<evidence type="ECO:0000256" key="1">
    <source>
        <dbReference type="ARBA" id="ARBA00006040"/>
    </source>
</evidence>
<evidence type="ECO:0000256" key="6">
    <source>
        <dbReference type="ARBA" id="ARBA00023049"/>
    </source>
</evidence>
<dbReference type="RefSeq" id="WP_344088734.1">
    <property type="nucleotide sequence ID" value="NZ_BAAAPO010000062.1"/>
</dbReference>
<keyword evidence="5 7" id="KW-0862">Zinc</keyword>
<reference evidence="10" key="1">
    <citation type="journal article" date="2019" name="Int. J. Syst. Evol. Microbiol.">
        <title>The Global Catalogue of Microorganisms (GCM) 10K type strain sequencing project: providing services to taxonomists for standard genome sequencing and annotation.</title>
        <authorList>
            <consortium name="The Broad Institute Genomics Platform"/>
            <consortium name="The Broad Institute Genome Sequencing Center for Infectious Disease"/>
            <person name="Wu L."/>
            <person name="Ma J."/>
        </authorList>
    </citation>
    <scope>NUCLEOTIDE SEQUENCE [LARGE SCALE GENOMIC DNA]</scope>
    <source>
        <strain evidence="10">JCM 15592</strain>
    </source>
</reference>
<evidence type="ECO:0000256" key="3">
    <source>
        <dbReference type="ARBA" id="ARBA00022723"/>
    </source>
</evidence>
<dbReference type="InterPro" id="IPR024077">
    <property type="entry name" value="Neurolysin/TOP_dom2"/>
</dbReference>
<comment type="caution">
    <text evidence="9">The sequence shown here is derived from an EMBL/GenBank/DDBJ whole genome shotgun (WGS) entry which is preliminary data.</text>
</comment>
<keyword evidence="3 7" id="KW-0479">Metal-binding</keyword>
<evidence type="ECO:0000313" key="9">
    <source>
        <dbReference type="EMBL" id="GAA1808920.1"/>
    </source>
</evidence>
<dbReference type="PANTHER" id="PTHR11804:SF84">
    <property type="entry name" value="SACCHAROLYSIN"/>
    <property type="match status" value="1"/>
</dbReference>
<protein>
    <submittedName>
        <fullName evidence="9">M3 family metallopeptidase</fullName>
    </submittedName>
</protein>
<evidence type="ECO:0000256" key="7">
    <source>
        <dbReference type="RuleBase" id="RU003435"/>
    </source>
</evidence>
<gene>
    <name evidence="9" type="ORF">GCM10009811_35220</name>
</gene>
<evidence type="ECO:0000256" key="5">
    <source>
        <dbReference type="ARBA" id="ARBA00022833"/>
    </source>
</evidence>
<dbReference type="InterPro" id="IPR001567">
    <property type="entry name" value="Pept_M3A_M3B_dom"/>
</dbReference>
<keyword evidence="4 7" id="KW-0378">Hydrolase</keyword>
<dbReference type="CDD" id="cd06455">
    <property type="entry name" value="M3A_TOP"/>
    <property type="match status" value="1"/>
</dbReference>
<dbReference type="Pfam" id="PF01432">
    <property type="entry name" value="Peptidase_M3"/>
    <property type="match status" value="1"/>
</dbReference>
<dbReference type="InterPro" id="IPR045090">
    <property type="entry name" value="Pept_M3A_M3B"/>
</dbReference>
<dbReference type="SUPFAM" id="SSF55486">
    <property type="entry name" value="Metalloproteases ('zincins'), catalytic domain"/>
    <property type="match status" value="1"/>
</dbReference>
<proteinExistence type="inferred from homology"/>
<keyword evidence="10" id="KW-1185">Reference proteome</keyword>
<dbReference type="InterPro" id="IPR024079">
    <property type="entry name" value="MetalloPept_cat_dom_sf"/>
</dbReference>
<accession>A0ABP4YB88</accession>
<evidence type="ECO:0000256" key="2">
    <source>
        <dbReference type="ARBA" id="ARBA00022670"/>
    </source>
</evidence>